<comment type="caution">
    <text evidence="2">The sequence shown here is derived from an EMBL/GenBank/DDBJ whole genome shotgun (WGS) entry which is preliminary data.</text>
</comment>
<organism evidence="2">
    <name type="scientific">bioreactor metagenome</name>
    <dbReference type="NCBI Taxonomy" id="1076179"/>
    <lineage>
        <taxon>unclassified sequences</taxon>
        <taxon>metagenomes</taxon>
        <taxon>ecological metagenomes</taxon>
    </lineage>
</organism>
<evidence type="ECO:0000313" key="2">
    <source>
        <dbReference type="EMBL" id="MPN39068.1"/>
    </source>
</evidence>
<name>A0A645HJ78_9ZZZZ</name>
<feature type="region of interest" description="Disordered" evidence="1">
    <location>
        <begin position="1"/>
        <end position="38"/>
    </location>
</feature>
<accession>A0A645HJ78</accession>
<evidence type="ECO:0000256" key="1">
    <source>
        <dbReference type="SAM" id="MobiDB-lite"/>
    </source>
</evidence>
<dbReference type="EMBL" id="VSSQ01094663">
    <property type="protein sequence ID" value="MPN39068.1"/>
    <property type="molecule type" value="Genomic_DNA"/>
</dbReference>
<reference evidence="2" key="1">
    <citation type="submission" date="2019-08" db="EMBL/GenBank/DDBJ databases">
        <authorList>
            <person name="Kucharzyk K."/>
            <person name="Murdoch R.W."/>
            <person name="Higgins S."/>
            <person name="Loffler F."/>
        </authorList>
    </citation>
    <scope>NUCLEOTIDE SEQUENCE</scope>
</reference>
<protein>
    <submittedName>
        <fullName evidence="2">Uncharacterized protein</fullName>
    </submittedName>
</protein>
<sequence length="112" mass="11470">MLKLPSGAFDDTSDPFPGPVQSPQTRSPSGRGMSAGDCPVTVVGRLLLDVERRRDAGGAGQSGARCRAGRTADLAAPARLLVDGGAAVLVAGRRLAGAQVFPAARQRPGIHR</sequence>
<proteinExistence type="predicted"/>
<dbReference type="AlphaFoldDB" id="A0A645HJ78"/>
<gene>
    <name evidence="2" type="ORF">SDC9_186594</name>
</gene>